<dbReference type="Pfam" id="PF24626">
    <property type="entry name" value="SH3_Tf2-1"/>
    <property type="match status" value="1"/>
</dbReference>
<dbReference type="InterPro" id="IPR041373">
    <property type="entry name" value="RT_RNaseH"/>
</dbReference>
<sequence>MGERWSSVRPAVRALLPSVFEQIERAIERRISLDGRTGRLGFDSLCNLFYPRCPLSSLDLLGHTILFLPSSLHELSVQLTFYRRCRRQRPDTAACVLLPAYSQRKAAALLSGMRRVLRFELGTVLFNGVDVAGVPVPLTGPAYAVDVWYESPAPHPDGSAVCSEPVLGTLLSSAETAPTGNRVPVVQVDLGGRLLNALVDTGASDDFISSAEVNALGLSPQSSEWSQVTLADGGKHPILGRVTLSLGVGPLRITTQPYVLQELTNAATYILGSSTLRQYGASIDMESATLRLRKGTLACKVPFVSFVSVGPEGGRSEAEPVVNFAVAAMQKRTEPKSVGRKEADQMIRKGAHALLVRPGLHLNAATTSTSADPEVEALLQGYADVFRDVPGLPPMRPVDHIIPLVPGAQPVSRPMYRLSPLELDEVKRQVTDLLAKGMIRPSTSPYSAPILFVGKKDGTLRMCIDYRGLNATTIKNRYPLPRVDDLLDKLKGSAYFSSIDLQQGYNQIRIEASDIPKTAFRTPFGHFEYTVLSFGLTKAPPTFQAVMDRMFRPYIDRFVVCYLDDILVYSKMREEHLEHLKLVLEVLRREQMFAKRAKCFWAQPQVEYLGHIVTATGMRIDPRKVAVVRDWPVPQNIQELRKFLGLTNYFRKFIKQYSVLAAPLTNLTRKGAFISLESWTSECQQAFEELKRVVADDITLAFPDHSLPFLVELFSDASIYGSGAVLLQEGRPIAFTSKKFSGAETRYTTGEQELLAVIHALKEWRCYLEGRPFTLKTDHKPLTFLQSVPTLNRRQARWMEFLARFDCVWEHIAGRINIANALSRHPSLHAAILAAPVLRPRNTETPLSVDLAERLKLAYASDPWFATPENVESLRRQNGLWLQTEGSATRIVVPNDDALRRDILARFHEDPLAGHPGGTRLVELVRRSFWWPRLVTDAENFVRTCSSCQRNKALSGKGRGLLQPLPVPDAPWESVSMDFVVALPKTEGGYDSVLVMVDRLTKMVHLAPCTSSCTAEQTARLFFDNVVRLHGVPKNVVSDRGSQFRSKFWEALCRLVGMRVNLSTAYHPQSDGQTERTNRTLGDMLRNFAGRTPLVWDTFLTAAEFALNNAVNRSTGQSPFFLNYGFHPALPVWRELEVNVPAAKTFAKSFLSRMTDAKSCLDAAQQRATDYYNKSKQDVVFSEGQMVLLSTKNLRSFAEGSRKLLPRWIGPYPVECMVGNAAVKLVLPTDMNIHPTFHVSLIRPYHGTEPVANANDTPTAVEPGPETWIAGKQKEYDVERVLDYRTRRVGKHRRKRTVHEYLVKWTGYSSEHNSWEPARNFSPDMKPVLDEARLRATQSQ</sequence>
<dbReference type="Gene3D" id="3.30.420.10">
    <property type="entry name" value="Ribonuclease H-like superfamily/Ribonuclease H"/>
    <property type="match status" value="1"/>
</dbReference>
<evidence type="ECO:0000256" key="13">
    <source>
        <dbReference type="ARBA" id="ARBA00022932"/>
    </source>
</evidence>
<evidence type="ECO:0000256" key="3">
    <source>
        <dbReference type="ARBA" id="ARBA00022679"/>
    </source>
</evidence>
<dbReference type="Pfam" id="PF00385">
    <property type="entry name" value="Chromo"/>
    <property type="match status" value="1"/>
</dbReference>
<keyword evidence="9" id="KW-0378">Hydrolase</keyword>
<dbReference type="PANTHER" id="PTHR37984:SF5">
    <property type="entry name" value="PROTEIN NYNRIN-LIKE"/>
    <property type="match status" value="1"/>
</dbReference>
<keyword evidence="6" id="KW-0479">Metal-binding</keyword>
<gene>
    <name evidence="20" type="ORF">Vafri_14123</name>
</gene>
<dbReference type="InterPro" id="IPR021109">
    <property type="entry name" value="Peptidase_aspartic_dom_sf"/>
</dbReference>
<feature type="region of interest" description="Disordered" evidence="16">
    <location>
        <begin position="1314"/>
        <end position="1340"/>
    </location>
</feature>
<dbReference type="Pfam" id="PF00665">
    <property type="entry name" value="rve"/>
    <property type="match status" value="1"/>
</dbReference>
<evidence type="ECO:0000256" key="11">
    <source>
        <dbReference type="ARBA" id="ARBA00022908"/>
    </source>
</evidence>
<evidence type="ECO:0000313" key="21">
    <source>
        <dbReference type="Proteomes" id="UP000747399"/>
    </source>
</evidence>
<dbReference type="Gene3D" id="2.40.70.10">
    <property type="entry name" value="Acid Proteases"/>
    <property type="match status" value="1"/>
</dbReference>
<dbReference type="Gene3D" id="3.10.10.10">
    <property type="entry name" value="HIV Type 1 Reverse Transcriptase, subunit A, domain 1"/>
    <property type="match status" value="1"/>
</dbReference>
<keyword evidence="11" id="KW-0229">DNA integration</keyword>
<dbReference type="InterPro" id="IPR012337">
    <property type="entry name" value="RNaseH-like_sf"/>
</dbReference>
<feature type="domain" description="Integrase catalytic" evidence="19">
    <location>
        <begin position="967"/>
        <end position="1127"/>
    </location>
</feature>
<dbReference type="GO" id="GO:0004519">
    <property type="term" value="F:endonuclease activity"/>
    <property type="evidence" value="ECO:0007669"/>
    <property type="project" value="UniProtKB-KW"/>
</dbReference>
<keyword evidence="14" id="KW-0238">DNA-binding</keyword>
<keyword evidence="21" id="KW-1185">Reference proteome</keyword>
<dbReference type="FunFam" id="1.10.340.70:FF:000001">
    <property type="entry name" value="Retrovirus-related Pol polyprotein from transposon gypsy-like Protein"/>
    <property type="match status" value="1"/>
</dbReference>
<dbReference type="InterPro" id="IPR043128">
    <property type="entry name" value="Rev_trsase/Diguanyl_cyclase"/>
</dbReference>
<dbReference type="FunFam" id="3.30.70.270:FF:000020">
    <property type="entry name" value="Transposon Tf2-6 polyprotein-like Protein"/>
    <property type="match status" value="1"/>
</dbReference>
<evidence type="ECO:0000256" key="1">
    <source>
        <dbReference type="ARBA" id="ARBA00012493"/>
    </source>
</evidence>
<dbReference type="CDD" id="cd00024">
    <property type="entry name" value="CD_CSD"/>
    <property type="match status" value="1"/>
</dbReference>
<proteinExistence type="predicted"/>
<dbReference type="Pfam" id="PF17917">
    <property type="entry name" value="RT_RNaseH"/>
    <property type="match status" value="1"/>
</dbReference>
<dbReference type="Pfam" id="PF17921">
    <property type="entry name" value="Integrase_H2C2"/>
    <property type="match status" value="1"/>
</dbReference>
<dbReference type="SMART" id="SM00298">
    <property type="entry name" value="CHROMO"/>
    <property type="match status" value="1"/>
</dbReference>
<evidence type="ECO:0000256" key="14">
    <source>
        <dbReference type="ARBA" id="ARBA00023125"/>
    </source>
</evidence>
<dbReference type="Gene3D" id="3.30.70.270">
    <property type="match status" value="2"/>
</dbReference>
<name>A0A8J4BE28_9CHLO</name>
<comment type="caution">
    <text evidence="20">The sequence shown here is derived from an EMBL/GenBank/DDBJ whole genome shotgun (WGS) entry which is preliminary data.</text>
</comment>
<dbReference type="Gene3D" id="1.10.340.70">
    <property type="match status" value="1"/>
</dbReference>
<evidence type="ECO:0000256" key="16">
    <source>
        <dbReference type="SAM" id="MobiDB-lite"/>
    </source>
</evidence>
<keyword evidence="15" id="KW-0233">DNA recombination</keyword>
<protein>
    <recommendedName>
        <fullName evidence="1">RNA-directed DNA polymerase</fullName>
        <ecNumber evidence="1">2.7.7.49</ecNumber>
    </recommendedName>
</protein>
<feature type="domain" description="Chromo" evidence="17">
    <location>
        <begin position="1276"/>
        <end position="1340"/>
    </location>
</feature>
<dbReference type="CDD" id="cd01647">
    <property type="entry name" value="RT_LTR"/>
    <property type="match status" value="1"/>
</dbReference>
<dbReference type="InterPro" id="IPR016197">
    <property type="entry name" value="Chromo-like_dom_sf"/>
</dbReference>
<keyword evidence="10" id="KW-0460">Magnesium</keyword>
<evidence type="ECO:0000256" key="10">
    <source>
        <dbReference type="ARBA" id="ARBA00022842"/>
    </source>
</evidence>
<dbReference type="GO" id="GO:0003964">
    <property type="term" value="F:RNA-directed DNA polymerase activity"/>
    <property type="evidence" value="ECO:0007669"/>
    <property type="project" value="UniProtKB-KW"/>
</dbReference>
<dbReference type="GO" id="GO:0003677">
    <property type="term" value="F:DNA binding"/>
    <property type="evidence" value="ECO:0007669"/>
    <property type="project" value="UniProtKB-KW"/>
</dbReference>
<organism evidence="20 21">
    <name type="scientific">Volvox africanus</name>
    <dbReference type="NCBI Taxonomy" id="51714"/>
    <lineage>
        <taxon>Eukaryota</taxon>
        <taxon>Viridiplantae</taxon>
        <taxon>Chlorophyta</taxon>
        <taxon>core chlorophytes</taxon>
        <taxon>Chlorophyceae</taxon>
        <taxon>CS clade</taxon>
        <taxon>Chlamydomonadales</taxon>
        <taxon>Volvocaceae</taxon>
        <taxon>Volvox</taxon>
    </lineage>
</organism>
<dbReference type="InterPro" id="IPR050951">
    <property type="entry name" value="Retrovirus_Pol_polyprotein"/>
</dbReference>
<dbReference type="Pfam" id="PF00078">
    <property type="entry name" value="RVT_1"/>
    <property type="match status" value="1"/>
</dbReference>
<dbReference type="PANTHER" id="PTHR37984">
    <property type="entry name" value="PROTEIN CBG26694"/>
    <property type="match status" value="1"/>
</dbReference>
<dbReference type="GO" id="GO:0006310">
    <property type="term" value="P:DNA recombination"/>
    <property type="evidence" value="ECO:0007669"/>
    <property type="project" value="UniProtKB-KW"/>
</dbReference>
<dbReference type="GO" id="GO:0046872">
    <property type="term" value="F:metal ion binding"/>
    <property type="evidence" value="ECO:0007669"/>
    <property type="project" value="UniProtKB-KW"/>
</dbReference>
<dbReference type="GO" id="GO:0006508">
    <property type="term" value="P:proteolysis"/>
    <property type="evidence" value="ECO:0007669"/>
    <property type="project" value="UniProtKB-KW"/>
</dbReference>
<dbReference type="SUPFAM" id="SSF53098">
    <property type="entry name" value="Ribonuclease H-like"/>
    <property type="match status" value="1"/>
</dbReference>
<dbReference type="PROSITE" id="PS50994">
    <property type="entry name" value="INTEGRASE"/>
    <property type="match status" value="1"/>
</dbReference>
<keyword evidence="5" id="KW-0540">Nuclease</keyword>
<dbReference type="SUPFAM" id="SSF56672">
    <property type="entry name" value="DNA/RNA polymerases"/>
    <property type="match status" value="1"/>
</dbReference>
<evidence type="ECO:0000256" key="8">
    <source>
        <dbReference type="ARBA" id="ARBA00022759"/>
    </source>
</evidence>
<dbReference type="InterPro" id="IPR000953">
    <property type="entry name" value="Chromo/chromo_shadow_dom"/>
</dbReference>
<evidence type="ECO:0000256" key="5">
    <source>
        <dbReference type="ARBA" id="ARBA00022722"/>
    </source>
</evidence>
<evidence type="ECO:0000256" key="15">
    <source>
        <dbReference type="ARBA" id="ARBA00023172"/>
    </source>
</evidence>
<evidence type="ECO:0000259" key="19">
    <source>
        <dbReference type="PROSITE" id="PS50994"/>
    </source>
</evidence>
<dbReference type="InterPro" id="IPR036397">
    <property type="entry name" value="RNaseH_sf"/>
</dbReference>
<keyword evidence="4" id="KW-0548">Nucleotidyltransferase</keyword>
<dbReference type="InterPro" id="IPR043502">
    <property type="entry name" value="DNA/RNA_pol_sf"/>
</dbReference>
<dbReference type="GO" id="GO:0015074">
    <property type="term" value="P:DNA integration"/>
    <property type="evidence" value="ECO:0007669"/>
    <property type="project" value="UniProtKB-KW"/>
</dbReference>
<dbReference type="GO" id="GO:0004190">
    <property type="term" value="F:aspartic-type endopeptidase activity"/>
    <property type="evidence" value="ECO:0007669"/>
    <property type="project" value="UniProtKB-KW"/>
</dbReference>
<evidence type="ECO:0000256" key="9">
    <source>
        <dbReference type="ARBA" id="ARBA00022801"/>
    </source>
</evidence>
<dbReference type="InterPro" id="IPR056924">
    <property type="entry name" value="SH3_Tf2-1"/>
</dbReference>
<dbReference type="EMBL" id="BNCO01000035">
    <property type="protein sequence ID" value="GIL59442.1"/>
    <property type="molecule type" value="Genomic_DNA"/>
</dbReference>
<evidence type="ECO:0000256" key="4">
    <source>
        <dbReference type="ARBA" id="ARBA00022695"/>
    </source>
</evidence>
<dbReference type="PROSITE" id="PS50013">
    <property type="entry name" value="CHROMO_2"/>
    <property type="match status" value="1"/>
</dbReference>
<evidence type="ECO:0000256" key="7">
    <source>
        <dbReference type="ARBA" id="ARBA00022750"/>
    </source>
</evidence>
<dbReference type="CDD" id="cd00303">
    <property type="entry name" value="retropepsin_like"/>
    <property type="match status" value="1"/>
</dbReference>
<dbReference type="InterPro" id="IPR000477">
    <property type="entry name" value="RT_dom"/>
</dbReference>
<dbReference type="FunFam" id="3.30.420.10:FF:000032">
    <property type="entry name" value="Retrovirus-related Pol polyprotein from transposon 297-like Protein"/>
    <property type="match status" value="1"/>
</dbReference>
<dbReference type="GO" id="GO:0003887">
    <property type="term" value="F:DNA-directed DNA polymerase activity"/>
    <property type="evidence" value="ECO:0007669"/>
    <property type="project" value="UniProtKB-KW"/>
</dbReference>
<keyword evidence="8" id="KW-0255">Endonuclease</keyword>
<dbReference type="InterPro" id="IPR041588">
    <property type="entry name" value="Integrase_H2C2"/>
</dbReference>
<dbReference type="Pfam" id="PF13975">
    <property type="entry name" value="gag-asp_proteas"/>
    <property type="match status" value="1"/>
</dbReference>
<reference evidence="20" key="1">
    <citation type="journal article" date="2021" name="Proc. Natl. Acad. Sci. U.S.A.">
        <title>Three genomes in the algal genus Volvox reveal the fate of a haploid sex-determining region after a transition to homothallism.</title>
        <authorList>
            <person name="Yamamoto K."/>
            <person name="Hamaji T."/>
            <person name="Kawai-Toyooka H."/>
            <person name="Matsuzaki R."/>
            <person name="Takahashi F."/>
            <person name="Nishimura Y."/>
            <person name="Kawachi M."/>
            <person name="Noguchi H."/>
            <person name="Minakuchi Y."/>
            <person name="Umen J.G."/>
            <person name="Toyoda A."/>
            <person name="Nozaki H."/>
        </authorList>
    </citation>
    <scope>NUCLEOTIDE SEQUENCE</scope>
    <source>
        <strain evidence="20">NIES-3780</strain>
    </source>
</reference>
<evidence type="ECO:0000259" key="17">
    <source>
        <dbReference type="PROSITE" id="PS50013"/>
    </source>
</evidence>
<keyword evidence="2" id="KW-0645">Protease</keyword>
<accession>A0A8J4BE28</accession>
<evidence type="ECO:0000256" key="6">
    <source>
        <dbReference type="ARBA" id="ARBA00022723"/>
    </source>
</evidence>
<keyword evidence="3" id="KW-0808">Transferase</keyword>
<feature type="domain" description="Reverse transcriptase" evidence="18">
    <location>
        <begin position="434"/>
        <end position="613"/>
    </location>
</feature>
<dbReference type="SUPFAM" id="SSF50630">
    <property type="entry name" value="Acid proteases"/>
    <property type="match status" value="1"/>
</dbReference>
<dbReference type="Gene3D" id="2.40.50.40">
    <property type="match status" value="1"/>
</dbReference>
<evidence type="ECO:0000313" key="20">
    <source>
        <dbReference type="EMBL" id="GIL59442.1"/>
    </source>
</evidence>
<evidence type="ECO:0000259" key="18">
    <source>
        <dbReference type="PROSITE" id="PS50878"/>
    </source>
</evidence>
<evidence type="ECO:0000256" key="2">
    <source>
        <dbReference type="ARBA" id="ARBA00022670"/>
    </source>
</evidence>
<dbReference type="EC" id="2.7.7.49" evidence="1"/>
<dbReference type="Proteomes" id="UP000747399">
    <property type="component" value="Unassembled WGS sequence"/>
</dbReference>
<dbReference type="CDD" id="cd09274">
    <property type="entry name" value="RNase_HI_RT_Ty3"/>
    <property type="match status" value="1"/>
</dbReference>
<dbReference type="SUPFAM" id="SSF54160">
    <property type="entry name" value="Chromo domain-like"/>
    <property type="match status" value="1"/>
</dbReference>
<dbReference type="PROSITE" id="PS50878">
    <property type="entry name" value="RT_POL"/>
    <property type="match status" value="1"/>
</dbReference>
<keyword evidence="12" id="KW-0695">RNA-directed DNA polymerase</keyword>
<dbReference type="InterPro" id="IPR023780">
    <property type="entry name" value="Chromo_domain"/>
</dbReference>
<dbReference type="InterPro" id="IPR001584">
    <property type="entry name" value="Integrase_cat-core"/>
</dbReference>
<keyword evidence="13" id="KW-0239">DNA-directed DNA polymerase</keyword>
<keyword evidence="7" id="KW-0064">Aspartyl protease</keyword>
<evidence type="ECO:0000256" key="12">
    <source>
        <dbReference type="ARBA" id="ARBA00022918"/>
    </source>
</evidence>